<dbReference type="Proteomes" id="UP001500635">
    <property type="component" value="Unassembled WGS sequence"/>
</dbReference>
<sequence>MTRRGDHRVMTNDSGRAGRPTAERAIRIAMRADKVGSDWYIGGGFLIAPTLWALGRWWPASLPAAIAVIVVAAILLAALGVVMACGLSVLAIRGARLDAEWWDSILPGAGAALTRVPSEPCRSSDSGPGGPRST</sequence>
<proteinExistence type="predicted"/>
<accession>A0ABP8K5D6</accession>
<feature type="transmembrane region" description="Helical" evidence="1">
    <location>
        <begin position="64"/>
        <end position="92"/>
    </location>
</feature>
<reference evidence="3" key="1">
    <citation type="journal article" date="2019" name="Int. J. Syst. Evol. Microbiol.">
        <title>The Global Catalogue of Microorganisms (GCM) 10K type strain sequencing project: providing services to taxonomists for standard genome sequencing and annotation.</title>
        <authorList>
            <consortium name="The Broad Institute Genomics Platform"/>
            <consortium name="The Broad Institute Genome Sequencing Center for Infectious Disease"/>
            <person name="Wu L."/>
            <person name="Ma J."/>
        </authorList>
    </citation>
    <scope>NUCLEOTIDE SEQUENCE [LARGE SCALE GENOMIC DNA]</scope>
    <source>
        <strain evidence="3">JCM 17688</strain>
    </source>
</reference>
<gene>
    <name evidence="2" type="ORF">GCM10023147_39330</name>
</gene>
<evidence type="ECO:0008006" key="4">
    <source>
        <dbReference type="Google" id="ProtNLM"/>
    </source>
</evidence>
<protein>
    <recommendedName>
        <fullName evidence="4">DUF2628 domain-containing protein</fullName>
    </recommendedName>
</protein>
<evidence type="ECO:0000256" key="1">
    <source>
        <dbReference type="SAM" id="Phobius"/>
    </source>
</evidence>
<keyword evidence="3" id="KW-1185">Reference proteome</keyword>
<keyword evidence="1" id="KW-1133">Transmembrane helix</keyword>
<name>A0ABP8K5D6_9ACTN</name>
<dbReference type="EMBL" id="BAABFR010000080">
    <property type="protein sequence ID" value="GAA4400598.1"/>
    <property type="molecule type" value="Genomic_DNA"/>
</dbReference>
<organism evidence="2 3">
    <name type="scientific">Tsukamurella soli</name>
    <dbReference type="NCBI Taxonomy" id="644556"/>
    <lineage>
        <taxon>Bacteria</taxon>
        <taxon>Bacillati</taxon>
        <taxon>Actinomycetota</taxon>
        <taxon>Actinomycetes</taxon>
        <taxon>Mycobacteriales</taxon>
        <taxon>Tsukamurellaceae</taxon>
        <taxon>Tsukamurella</taxon>
    </lineage>
</organism>
<keyword evidence="1" id="KW-0812">Transmembrane</keyword>
<comment type="caution">
    <text evidence="2">The sequence shown here is derived from an EMBL/GenBank/DDBJ whole genome shotgun (WGS) entry which is preliminary data.</text>
</comment>
<evidence type="ECO:0000313" key="3">
    <source>
        <dbReference type="Proteomes" id="UP001500635"/>
    </source>
</evidence>
<keyword evidence="1" id="KW-0472">Membrane</keyword>
<feature type="transmembrane region" description="Helical" evidence="1">
    <location>
        <begin position="39"/>
        <end position="58"/>
    </location>
</feature>
<evidence type="ECO:0000313" key="2">
    <source>
        <dbReference type="EMBL" id="GAA4400598.1"/>
    </source>
</evidence>